<gene>
    <name evidence="2" type="ORF">KTO63_15220</name>
</gene>
<name>A0A9E2SBU2_9BACT</name>
<dbReference type="AlphaFoldDB" id="A0A9E2SBU2"/>
<sequence>MKTIIATILLSLSLGILHAQISVTNNAITGIDQFNLGDTIAKFENGLRPIQSLDKGHKGYQYQPALKNPIKIAGLEFITVLLSFDSTNKLKMVSFMKFYHKSSNSTKDSNKEYKILTSYITNTLNTKGDKKINIKGTHQIGRTWQRNTTFLSLETEEKPINNTYVEIRLGDKS</sequence>
<accession>A0A9E2SBU2</accession>
<protein>
    <submittedName>
        <fullName evidence="2">Uncharacterized protein</fullName>
    </submittedName>
</protein>
<evidence type="ECO:0000256" key="1">
    <source>
        <dbReference type="SAM" id="SignalP"/>
    </source>
</evidence>
<dbReference type="EMBL" id="JAHSPG010000012">
    <property type="protein sequence ID" value="MBV4358513.1"/>
    <property type="molecule type" value="Genomic_DNA"/>
</dbReference>
<comment type="caution">
    <text evidence="2">The sequence shown here is derived from an EMBL/GenBank/DDBJ whole genome shotgun (WGS) entry which is preliminary data.</text>
</comment>
<reference evidence="2" key="1">
    <citation type="submission" date="2021-06" db="EMBL/GenBank/DDBJ databases">
        <authorList>
            <person name="Huq M.A."/>
        </authorList>
    </citation>
    <scope>NUCLEOTIDE SEQUENCE</scope>
    <source>
        <strain evidence="2">MAH-26</strain>
    </source>
</reference>
<dbReference type="Proteomes" id="UP000812270">
    <property type="component" value="Unassembled WGS sequence"/>
</dbReference>
<keyword evidence="3" id="KW-1185">Reference proteome</keyword>
<evidence type="ECO:0000313" key="2">
    <source>
        <dbReference type="EMBL" id="MBV4358513.1"/>
    </source>
</evidence>
<feature type="signal peptide" evidence="1">
    <location>
        <begin position="1"/>
        <end position="19"/>
    </location>
</feature>
<organism evidence="2 3">
    <name type="scientific">Pinibacter aurantiacus</name>
    <dbReference type="NCBI Taxonomy" id="2851599"/>
    <lineage>
        <taxon>Bacteria</taxon>
        <taxon>Pseudomonadati</taxon>
        <taxon>Bacteroidota</taxon>
        <taxon>Chitinophagia</taxon>
        <taxon>Chitinophagales</taxon>
        <taxon>Chitinophagaceae</taxon>
        <taxon>Pinibacter</taxon>
    </lineage>
</organism>
<proteinExistence type="predicted"/>
<feature type="chain" id="PRO_5038869018" evidence="1">
    <location>
        <begin position="20"/>
        <end position="173"/>
    </location>
</feature>
<evidence type="ECO:0000313" key="3">
    <source>
        <dbReference type="Proteomes" id="UP000812270"/>
    </source>
</evidence>
<dbReference type="RefSeq" id="WP_217792226.1">
    <property type="nucleotide sequence ID" value="NZ_JAHSPG010000012.1"/>
</dbReference>
<keyword evidence="1" id="KW-0732">Signal</keyword>